<organism evidence="3 4">
    <name type="scientific">Trichinella nelsoni</name>
    <dbReference type="NCBI Taxonomy" id="6336"/>
    <lineage>
        <taxon>Eukaryota</taxon>
        <taxon>Metazoa</taxon>
        <taxon>Ecdysozoa</taxon>
        <taxon>Nematoda</taxon>
        <taxon>Enoplea</taxon>
        <taxon>Dorylaimia</taxon>
        <taxon>Trichinellida</taxon>
        <taxon>Trichinellidae</taxon>
        <taxon>Trichinella</taxon>
    </lineage>
</organism>
<keyword evidence="4" id="KW-1185">Reference proteome</keyword>
<name>A0A0V0RRM5_9BILA</name>
<protein>
    <submittedName>
        <fullName evidence="3">Uncharacterized protein</fullName>
    </submittedName>
</protein>
<dbReference type="AlphaFoldDB" id="A0A0V0RRM5"/>
<comment type="caution">
    <text evidence="3">The sequence shown here is derived from an EMBL/GenBank/DDBJ whole genome shotgun (WGS) entry which is preliminary data.</text>
</comment>
<feature type="region of interest" description="Disordered" evidence="1">
    <location>
        <begin position="202"/>
        <end position="226"/>
    </location>
</feature>
<evidence type="ECO:0000313" key="3">
    <source>
        <dbReference type="EMBL" id="KRX16938.1"/>
    </source>
</evidence>
<dbReference type="STRING" id="6336.A0A0V0RRM5"/>
<dbReference type="Proteomes" id="UP000054630">
    <property type="component" value="Unassembled WGS sequence"/>
</dbReference>
<evidence type="ECO:0000256" key="1">
    <source>
        <dbReference type="SAM" id="MobiDB-lite"/>
    </source>
</evidence>
<evidence type="ECO:0000256" key="2">
    <source>
        <dbReference type="SAM" id="Phobius"/>
    </source>
</evidence>
<gene>
    <name evidence="3" type="ORF">T07_9466</name>
</gene>
<keyword evidence="2" id="KW-0812">Transmembrane</keyword>
<feature type="transmembrane region" description="Helical" evidence="2">
    <location>
        <begin position="71"/>
        <end position="99"/>
    </location>
</feature>
<reference evidence="3 4" key="1">
    <citation type="submission" date="2015-01" db="EMBL/GenBank/DDBJ databases">
        <title>Evolution of Trichinella species and genotypes.</title>
        <authorList>
            <person name="Korhonen P.K."/>
            <person name="Edoardo P."/>
            <person name="Giuseppe L.R."/>
            <person name="Gasser R.B."/>
        </authorList>
    </citation>
    <scope>NUCLEOTIDE SEQUENCE [LARGE SCALE GENOMIC DNA]</scope>
    <source>
        <strain evidence="3">ISS37</strain>
    </source>
</reference>
<sequence>MNTAGSFSLAASGSLTRTCPNGRDCPGYGDSLDEFYCCDSTVQPGDFYCCDYGTKEKTSYRGLLSEHVGEIVGGVFGALVLLLVVVLVMCFFCSCCTLYKKREKRRQSDKYFCRESITPSNRHHRHFHPYSAAPSSPHHHHHHHSSVIAYSRPWPTSIVRVDTSSGSPTPDWDQLSDGAEVSSASCKPCGTPPPPYSVVCPGMSSSSSSAGASLLPFTERHPPTDV</sequence>
<proteinExistence type="predicted"/>
<dbReference type="EMBL" id="JYDL01000097">
    <property type="protein sequence ID" value="KRX16938.1"/>
    <property type="molecule type" value="Genomic_DNA"/>
</dbReference>
<keyword evidence="2" id="KW-0472">Membrane</keyword>
<accession>A0A0V0RRM5</accession>
<evidence type="ECO:0000313" key="4">
    <source>
        <dbReference type="Proteomes" id="UP000054630"/>
    </source>
</evidence>
<feature type="compositionally biased region" description="Low complexity" evidence="1">
    <location>
        <begin position="204"/>
        <end position="213"/>
    </location>
</feature>
<keyword evidence="2" id="KW-1133">Transmembrane helix</keyword>
<dbReference type="OrthoDB" id="5919145at2759"/>